<feature type="region of interest" description="Disordered" evidence="1">
    <location>
        <begin position="12"/>
        <end position="51"/>
    </location>
</feature>
<proteinExistence type="predicted"/>
<protein>
    <submittedName>
        <fullName evidence="2">Uncharacterized protein</fullName>
    </submittedName>
</protein>
<gene>
    <name evidence="2" type="ORF">QR680_003163</name>
</gene>
<evidence type="ECO:0000313" key="3">
    <source>
        <dbReference type="Proteomes" id="UP001175271"/>
    </source>
</evidence>
<dbReference type="Proteomes" id="UP001175271">
    <property type="component" value="Unassembled WGS sequence"/>
</dbReference>
<evidence type="ECO:0000313" key="2">
    <source>
        <dbReference type="EMBL" id="KAK0399690.1"/>
    </source>
</evidence>
<accession>A0AA39H5U4</accession>
<dbReference type="EMBL" id="JAUCMV010000005">
    <property type="protein sequence ID" value="KAK0399690.1"/>
    <property type="molecule type" value="Genomic_DNA"/>
</dbReference>
<evidence type="ECO:0000256" key="1">
    <source>
        <dbReference type="SAM" id="MobiDB-lite"/>
    </source>
</evidence>
<dbReference type="AlphaFoldDB" id="A0AA39H5U4"/>
<feature type="compositionally biased region" description="Low complexity" evidence="1">
    <location>
        <begin position="26"/>
        <end position="45"/>
    </location>
</feature>
<organism evidence="2 3">
    <name type="scientific">Steinernema hermaphroditum</name>
    <dbReference type="NCBI Taxonomy" id="289476"/>
    <lineage>
        <taxon>Eukaryota</taxon>
        <taxon>Metazoa</taxon>
        <taxon>Ecdysozoa</taxon>
        <taxon>Nematoda</taxon>
        <taxon>Chromadorea</taxon>
        <taxon>Rhabditida</taxon>
        <taxon>Tylenchina</taxon>
        <taxon>Panagrolaimomorpha</taxon>
        <taxon>Strongyloidoidea</taxon>
        <taxon>Steinernematidae</taxon>
        <taxon>Steinernema</taxon>
    </lineage>
</organism>
<reference evidence="2" key="1">
    <citation type="submission" date="2023-06" db="EMBL/GenBank/DDBJ databases">
        <title>Genomic analysis of the entomopathogenic nematode Steinernema hermaphroditum.</title>
        <authorList>
            <person name="Schwarz E.M."/>
            <person name="Heppert J.K."/>
            <person name="Baniya A."/>
            <person name="Schwartz H.T."/>
            <person name="Tan C.-H."/>
            <person name="Antoshechkin I."/>
            <person name="Sternberg P.W."/>
            <person name="Goodrich-Blair H."/>
            <person name="Dillman A.R."/>
        </authorList>
    </citation>
    <scope>NUCLEOTIDE SEQUENCE</scope>
    <source>
        <strain evidence="2">PS9179</strain>
        <tissue evidence="2">Whole animal</tissue>
    </source>
</reference>
<feature type="compositionally biased region" description="Polar residues" evidence="1">
    <location>
        <begin position="15"/>
        <end position="25"/>
    </location>
</feature>
<name>A0AA39H5U4_9BILA</name>
<feature type="region of interest" description="Disordered" evidence="1">
    <location>
        <begin position="70"/>
        <end position="102"/>
    </location>
</feature>
<sequence>MAALATAFIRRFSNDHSQSNGSDLNSPKTSSASTSSSSQGPSSSTPRRRNIFSGIYYQSKRRFSLPTFAFSHSNRSSAEPNLTAIDENGKKRNSTGSWPDLIEKCDGNTKAKNAEVARRVTVVDRPGQDKAHFTGHKGKYRTASGARQGVGPVPYKKQPSVV</sequence>
<feature type="compositionally biased region" description="Polar residues" evidence="1">
    <location>
        <begin position="70"/>
        <end position="80"/>
    </location>
</feature>
<keyword evidence="3" id="KW-1185">Reference proteome</keyword>
<comment type="caution">
    <text evidence="2">The sequence shown here is derived from an EMBL/GenBank/DDBJ whole genome shotgun (WGS) entry which is preliminary data.</text>
</comment>
<feature type="region of interest" description="Disordered" evidence="1">
    <location>
        <begin position="127"/>
        <end position="162"/>
    </location>
</feature>